<dbReference type="EMBL" id="JAOPGA020000836">
    <property type="protein sequence ID" value="KAL0482272.1"/>
    <property type="molecule type" value="Genomic_DNA"/>
</dbReference>
<feature type="coiled-coil region" evidence="1">
    <location>
        <begin position="65"/>
        <end position="283"/>
    </location>
</feature>
<protein>
    <submittedName>
        <fullName evidence="3">Unconventional myosin</fullName>
    </submittedName>
</protein>
<evidence type="ECO:0000313" key="3">
    <source>
        <dbReference type="EMBL" id="KAL0482272.1"/>
    </source>
</evidence>
<keyword evidence="1" id="KW-0175">Coiled coil</keyword>
<dbReference type="SUPFAM" id="SSF75704">
    <property type="entry name" value="Mitotic arrest deficient-like 1, Mad1"/>
    <property type="match status" value="1"/>
</dbReference>
<evidence type="ECO:0000313" key="4">
    <source>
        <dbReference type="Proteomes" id="UP001431209"/>
    </source>
</evidence>
<proteinExistence type="predicted"/>
<gene>
    <name evidence="3" type="ORF">AKO1_011132</name>
</gene>
<evidence type="ECO:0000256" key="1">
    <source>
        <dbReference type="SAM" id="Coils"/>
    </source>
</evidence>
<organism evidence="3 4">
    <name type="scientific">Acrasis kona</name>
    <dbReference type="NCBI Taxonomy" id="1008807"/>
    <lineage>
        <taxon>Eukaryota</taxon>
        <taxon>Discoba</taxon>
        <taxon>Heterolobosea</taxon>
        <taxon>Tetramitia</taxon>
        <taxon>Eutetramitia</taxon>
        <taxon>Acrasidae</taxon>
        <taxon>Acrasis</taxon>
    </lineage>
</organism>
<reference evidence="3 4" key="1">
    <citation type="submission" date="2024-03" db="EMBL/GenBank/DDBJ databases">
        <title>The Acrasis kona genome and developmental transcriptomes reveal deep origins of eukaryotic multicellular pathways.</title>
        <authorList>
            <person name="Sheikh S."/>
            <person name="Fu C.-J."/>
            <person name="Brown M.W."/>
            <person name="Baldauf S.L."/>
        </authorList>
    </citation>
    <scope>NUCLEOTIDE SEQUENCE [LARGE SCALE GENOMIC DNA]</scope>
    <source>
        <strain evidence="3 4">ATCC MYA-3509</strain>
    </source>
</reference>
<name>A0AAW2Z0Y7_9EUKA</name>
<sequence>MPAKSNNSQASNRRNNDYKNKNNAGFVDSHQCETKNEEESSLNNNVVLSKDELNEQKLTYFDLEIKKKDKTIKDFQSDIEALNNKMKKEQDQSRSERDKLAAHFKRESETFNKNQLESIAIIEELKNNNETLNRDKKKLENENQELKDMNETLKLKVFSIELNPFWMDLFNKNIKKTIEELQGENQELKRIVANINNELNQAALEKNKSKTLLQELQAKSNKDVKELNRKMQRLQQEKRDMEEENDSLEKEISEDKTNHAKHVHKLTEEIKAIKEERDRIVTETKNQMTVRFSEEIKTVKEERDRIVTEMRNQIVRISGTQIREQGGAEGASEIVEQLQELQSDIDGFYSNMVRDKKKDMQIYSMLHSHLTSKIFEIVEKNNKRSTESLCKIILTNGREMKNIVKVVSMEIGRSAKEIHESENYKLDDSDHVELLKICEKAIVLAAKLESHQPRLVYMWSNTPVEFNPEKHSDMYGVIKKRISAKYMKQGIYQPLGNIVHHKALVDLTSNDISWNKKNESRSNRMDVSE</sequence>
<feature type="compositionally biased region" description="Low complexity" evidence="2">
    <location>
        <begin position="1"/>
        <end position="13"/>
    </location>
</feature>
<evidence type="ECO:0000256" key="2">
    <source>
        <dbReference type="SAM" id="MobiDB-lite"/>
    </source>
</evidence>
<accession>A0AAW2Z0Y7</accession>
<dbReference type="AlphaFoldDB" id="A0AAW2Z0Y7"/>
<comment type="caution">
    <text evidence="3">The sequence shown here is derived from an EMBL/GenBank/DDBJ whole genome shotgun (WGS) entry which is preliminary data.</text>
</comment>
<keyword evidence="4" id="KW-1185">Reference proteome</keyword>
<feature type="region of interest" description="Disordered" evidence="2">
    <location>
        <begin position="1"/>
        <end position="40"/>
    </location>
</feature>
<dbReference type="Proteomes" id="UP001431209">
    <property type="component" value="Unassembled WGS sequence"/>
</dbReference>